<dbReference type="GO" id="GO:0005524">
    <property type="term" value="F:ATP binding"/>
    <property type="evidence" value="ECO:0007669"/>
    <property type="project" value="InterPro"/>
</dbReference>
<reference evidence="2 3" key="1">
    <citation type="submission" date="2017-05" db="EMBL/GenBank/DDBJ databases">
        <title>Polynucleobacter sp. MWH-K35W1 isolated from the permanently anoxic monimolimnion of a meromictic lake.</title>
        <authorList>
            <person name="Hahn M.W."/>
        </authorList>
    </citation>
    <scope>NUCLEOTIDE SEQUENCE [LARGE SCALE GENOMIC DNA]</scope>
    <source>
        <strain evidence="2 3">MWH-K35W1</strain>
    </source>
</reference>
<dbReference type="EMBL" id="NGUO01000008">
    <property type="protein sequence ID" value="OWS71798.1"/>
    <property type="molecule type" value="Genomic_DNA"/>
</dbReference>
<evidence type="ECO:0000259" key="1">
    <source>
        <dbReference type="Pfam" id="PF00004"/>
    </source>
</evidence>
<dbReference type="OrthoDB" id="8899760at2"/>
<dbReference type="Pfam" id="PF00004">
    <property type="entry name" value="AAA"/>
    <property type="match status" value="1"/>
</dbReference>
<evidence type="ECO:0000313" key="3">
    <source>
        <dbReference type="Proteomes" id="UP000198104"/>
    </source>
</evidence>
<evidence type="ECO:0000313" key="2">
    <source>
        <dbReference type="EMBL" id="OWS71798.1"/>
    </source>
</evidence>
<gene>
    <name evidence="2" type="ORF">CBI30_04915</name>
</gene>
<dbReference type="InterPro" id="IPR003959">
    <property type="entry name" value="ATPase_AAA_core"/>
</dbReference>
<comment type="caution">
    <text evidence="2">The sequence shown here is derived from an EMBL/GenBank/DDBJ whole genome shotgun (WGS) entry which is preliminary data.</text>
</comment>
<sequence>MHNPRPPSIVIQAPRCLDDFALQPNSRFKLESILDLSLPIPANGICGIVLYGLYGTGKTTLANLLPGLIETAKVNPACAAMNAGSIVDTEDPNSDYFACAQGQNGAQLTQSIQNRTTYMSFNSSGLHYIIMDEVDVLTPAAQAGFKSIMNRKDVIFIMTSNNLDQIDKGIQNRSILIDMNVPPINDWRPILRRVYENAGLPAPPDDVLDQVVQAGRGSARSIFSDIVMSVNQEVREKHETHLITLKACS</sequence>
<dbReference type="RefSeq" id="WP_088527201.1">
    <property type="nucleotide sequence ID" value="NZ_NGUO01000008.1"/>
</dbReference>
<dbReference type="CDD" id="cd00009">
    <property type="entry name" value="AAA"/>
    <property type="match status" value="1"/>
</dbReference>
<protein>
    <recommendedName>
        <fullName evidence="1">ATPase AAA-type core domain-containing protein</fullName>
    </recommendedName>
</protein>
<dbReference type="InterPro" id="IPR027417">
    <property type="entry name" value="P-loop_NTPase"/>
</dbReference>
<feature type="domain" description="ATPase AAA-type core" evidence="1">
    <location>
        <begin position="48"/>
        <end position="173"/>
    </location>
</feature>
<dbReference type="GO" id="GO:0016887">
    <property type="term" value="F:ATP hydrolysis activity"/>
    <property type="evidence" value="ECO:0007669"/>
    <property type="project" value="InterPro"/>
</dbReference>
<dbReference type="Proteomes" id="UP000198104">
    <property type="component" value="Unassembled WGS sequence"/>
</dbReference>
<proteinExistence type="predicted"/>
<dbReference type="Gene3D" id="3.40.50.300">
    <property type="entry name" value="P-loop containing nucleotide triphosphate hydrolases"/>
    <property type="match status" value="1"/>
</dbReference>
<dbReference type="AlphaFoldDB" id="A0A254PZY6"/>
<keyword evidence="3" id="KW-1185">Reference proteome</keyword>
<organism evidence="2 3">
    <name type="scientific">Polynucleobacter aenigmaticus</name>
    <dbReference type="NCBI Taxonomy" id="1743164"/>
    <lineage>
        <taxon>Bacteria</taxon>
        <taxon>Pseudomonadati</taxon>
        <taxon>Pseudomonadota</taxon>
        <taxon>Betaproteobacteria</taxon>
        <taxon>Burkholderiales</taxon>
        <taxon>Burkholderiaceae</taxon>
        <taxon>Polynucleobacter</taxon>
    </lineage>
</organism>
<dbReference type="SUPFAM" id="SSF52540">
    <property type="entry name" value="P-loop containing nucleoside triphosphate hydrolases"/>
    <property type="match status" value="1"/>
</dbReference>
<accession>A0A254PZY6</accession>
<name>A0A254PZY6_9BURK</name>